<feature type="domain" description="Outer membrane lipoprotein BamD-like" evidence="3">
    <location>
        <begin position="600"/>
        <end position="672"/>
    </location>
</feature>
<dbReference type="SMART" id="SM00028">
    <property type="entry name" value="TPR"/>
    <property type="match status" value="4"/>
</dbReference>
<accession>A0A512B6H1</accession>
<dbReference type="Proteomes" id="UP000321513">
    <property type="component" value="Unassembled WGS sequence"/>
</dbReference>
<evidence type="ECO:0000313" key="5">
    <source>
        <dbReference type="Proteomes" id="UP000321513"/>
    </source>
</evidence>
<evidence type="ECO:0000256" key="1">
    <source>
        <dbReference type="ARBA" id="ARBA00022729"/>
    </source>
</evidence>
<gene>
    <name evidence="4" type="ORF">SAE01_00700</name>
</gene>
<dbReference type="InterPro" id="IPR019734">
    <property type="entry name" value="TPR_rpt"/>
</dbReference>
<evidence type="ECO:0000256" key="2">
    <source>
        <dbReference type="SAM" id="SignalP"/>
    </source>
</evidence>
<reference evidence="4 5" key="1">
    <citation type="submission" date="2019-07" db="EMBL/GenBank/DDBJ databases">
        <title>Whole genome shotgun sequence of Segetibacter aerophilus NBRC 106135.</title>
        <authorList>
            <person name="Hosoyama A."/>
            <person name="Uohara A."/>
            <person name="Ohji S."/>
            <person name="Ichikawa N."/>
        </authorList>
    </citation>
    <scope>NUCLEOTIDE SEQUENCE [LARGE SCALE GENOMIC DNA]</scope>
    <source>
        <strain evidence="4 5">NBRC 106135</strain>
    </source>
</reference>
<dbReference type="Gene3D" id="1.25.40.10">
    <property type="entry name" value="Tetratricopeptide repeat domain"/>
    <property type="match status" value="2"/>
</dbReference>
<dbReference type="EMBL" id="BJYT01000001">
    <property type="protein sequence ID" value="GEO07574.1"/>
    <property type="molecule type" value="Genomic_DNA"/>
</dbReference>
<dbReference type="InterPro" id="IPR011990">
    <property type="entry name" value="TPR-like_helical_dom_sf"/>
</dbReference>
<name>A0A512B6H1_9BACT</name>
<sequence>MYNIRFLFISLTFFLSFLVGHAQPGAEIEVKKPKKYENRKLASEKTGEKKFTIPRKLYQNTVTHYNYYFNANNRLNELVNSSKIAFKDDYSQLLPFYNYTLEQTSQSKQDLDSIIYKCTAGILLHDLRNSWIDNMYLLMAKAYFFRNDLDSAALTLQYLNFSYAPKESGGYDKPIGSNASNETGEFSIATKEKNSIWTKLTSRPPSRNESFIWQIRNHIEKNELPEASGVIEILRHDPNFPKRLQTDLHEAMAYWFYKQQVYDSAAIHLNQALDEAANNQEKARWEYLIAQMYQLSDKNEEAVKYYEKSISHTTDPVMDVYARLNSIRINRSDKKDFLQENIDALLKMAHREKYLNYRDIIYYAAASIEMERNNFANAKNDLLNSVKYSVNNPTQRSQSFLLLGDLNYNRRSYSDAYNYYDSTDINALTSDADKNRITMRKPHLKTIAENTTIVLTQDSLQALAKLPQDQRDAIIKKQVKLLRKAQGLKEDDAPNINAAVKQVPDLFADNNKSTDFYFYNSGAKARGFSEFRARWGERPNVDNWRRKSALDRQIQKIADVDDVPGKAVVEQKVANNSYEGLQQDIPTTQEKLDASNKSIMEALFSSGQTFLNKLEEYPAAILAFEDLLNRFPNSTYKEEALFNLIYAYEKTGDKLKADQYKKQLISASPENKFAKLVANPPANTSKAEASPATKQYEQIYNLFIEGKFDEAKNQKKVADSTYGKSFWTPQLLFIESIYYIKQKEDSTAIKVLTDLSNLYAQDPMAARAKTMIDVLKRRKEIEDYLTKLEVTRNEDAATPVNNNPPVATPPAPAKIVTVPPPANKDSVVVTKQSAVSPATSNVKKDTVAAPPPVVVKNFSFVATDPHYVVVLLDKVDPVYATEARNAFNRFNREKYYNQKIDISGVKLNEQFNLVLQGPFPDANAALDYIDKVRPVAKSRILPWLTADKFSFLVISDANLEVLKAKQDMEAYKLLIQKALPGRF</sequence>
<protein>
    <recommendedName>
        <fullName evidence="3">Outer membrane lipoprotein BamD-like domain-containing protein</fullName>
    </recommendedName>
</protein>
<feature type="signal peptide" evidence="2">
    <location>
        <begin position="1"/>
        <end position="22"/>
    </location>
</feature>
<keyword evidence="5" id="KW-1185">Reference proteome</keyword>
<feature type="chain" id="PRO_5022173684" description="Outer membrane lipoprotein BamD-like domain-containing protein" evidence="2">
    <location>
        <begin position="23"/>
        <end position="983"/>
    </location>
</feature>
<comment type="caution">
    <text evidence="4">The sequence shown here is derived from an EMBL/GenBank/DDBJ whole genome shotgun (WGS) entry which is preliminary data.</text>
</comment>
<proteinExistence type="predicted"/>
<evidence type="ECO:0000259" key="3">
    <source>
        <dbReference type="Pfam" id="PF13525"/>
    </source>
</evidence>
<dbReference type="RefSeq" id="WP_147201543.1">
    <property type="nucleotide sequence ID" value="NZ_BJYT01000001.1"/>
</dbReference>
<keyword evidence="1 2" id="KW-0732">Signal</keyword>
<dbReference type="OrthoDB" id="1522549at2"/>
<evidence type="ECO:0000313" key="4">
    <source>
        <dbReference type="EMBL" id="GEO07574.1"/>
    </source>
</evidence>
<dbReference type="InterPro" id="IPR039565">
    <property type="entry name" value="BamD-like"/>
</dbReference>
<organism evidence="4 5">
    <name type="scientific">Segetibacter aerophilus</name>
    <dbReference type="NCBI Taxonomy" id="670293"/>
    <lineage>
        <taxon>Bacteria</taxon>
        <taxon>Pseudomonadati</taxon>
        <taxon>Bacteroidota</taxon>
        <taxon>Chitinophagia</taxon>
        <taxon>Chitinophagales</taxon>
        <taxon>Chitinophagaceae</taxon>
        <taxon>Segetibacter</taxon>
    </lineage>
</organism>
<dbReference type="AlphaFoldDB" id="A0A512B6H1"/>
<dbReference type="SUPFAM" id="SSF48452">
    <property type="entry name" value="TPR-like"/>
    <property type="match status" value="2"/>
</dbReference>
<dbReference type="Pfam" id="PF13525">
    <property type="entry name" value="YfiO"/>
    <property type="match status" value="1"/>
</dbReference>